<dbReference type="STRING" id="1334629.MFUL124B02_13905"/>
<evidence type="ECO:0000256" key="4">
    <source>
        <dbReference type="ARBA" id="ARBA00022964"/>
    </source>
</evidence>
<dbReference type="InterPro" id="IPR044862">
    <property type="entry name" value="Pro_4_hyd_alph_FE2OG_OXY"/>
</dbReference>
<accession>A0A511T7X3</accession>
<evidence type="ECO:0000313" key="10">
    <source>
        <dbReference type="Proteomes" id="UP000183760"/>
    </source>
</evidence>
<feature type="domain" description="Fe2OG dioxygenase" evidence="7">
    <location>
        <begin position="97"/>
        <end position="190"/>
    </location>
</feature>
<dbReference type="GO" id="GO:0005506">
    <property type="term" value="F:iron ion binding"/>
    <property type="evidence" value="ECO:0007669"/>
    <property type="project" value="InterPro"/>
</dbReference>
<evidence type="ECO:0000259" key="7">
    <source>
        <dbReference type="PROSITE" id="PS51471"/>
    </source>
</evidence>
<sequence>MSPLLPDPDRALGEANPLVITLEDLLNEHECQELVERIEALGPSAAPVTTSQGMVMRPDLRNNSRVMFDDPALADLLHQRILTHVPRRLERTWELCGANERLRCYRYEAGEYFAPHYDGAFVRDRNERSLLTYLVYLNDGAQGGATNFLDLGRSVTPRRGMGLVFNHHLYHEGATVTGGLKYVVRTDLMYRRALA</sequence>
<protein>
    <submittedName>
        <fullName evidence="9">2OG-Fe(II) oxygenase superfamily protein</fullName>
    </submittedName>
</protein>
<dbReference type="Proteomes" id="UP000321514">
    <property type="component" value="Unassembled WGS sequence"/>
</dbReference>
<gene>
    <name evidence="8" type="ORF">MFU01_53230</name>
    <name evidence="9" type="ORF">SAMN05443572_110112</name>
</gene>
<dbReference type="PANTHER" id="PTHR10869:SF241">
    <property type="entry name" value="FE2OG DIOXYGENASE DOMAIN-CONTAINING PROTEIN"/>
    <property type="match status" value="1"/>
</dbReference>
<proteinExistence type="predicted"/>
<dbReference type="GO" id="GO:0031418">
    <property type="term" value="F:L-ascorbic acid binding"/>
    <property type="evidence" value="ECO:0007669"/>
    <property type="project" value="UniProtKB-KW"/>
</dbReference>
<evidence type="ECO:0000256" key="1">
    <source>
        <dbReference type="ARBA" id="ARBA00001961"/>
    </source>
</evidence>
<keyword evidence="6" id="KW-0408">Iron</keyword>
<reference evidence="8 11" key="2">
    <citation type="submission" date="2019-07" db="EMBL/GenBank/DDBJ databases">
        <title>Whole genome shotgun sequence of Myxococcus fulvus NBRC 100333.</title>
        <authorList>
            <person name="Hosoyama A."/>
            <person name="Uohara A."/>
            <person name="Ohji S."/>
            <person name="Ichikawa N."/>
        </authorList>
    </citation>
    <scope>NUCLEOTIDE SEQUENCE [LARGE SCALE GENOMIC DNA]</scope>
    <source>
        <strain evidence="8 11">NBRC 100333</strain>
    </source>
</reference>
<keyword evidence="3" id="KW-0847">Vitamin C</keyword>
<keyword evidence="2" id="KW-0479">Metal-binding</keyword>
<dbReference type="RefSeq" id="WP_074957746.1">
    <property type="nucleotide sequence ID" value="NZ_BJXR01000037.1"/>
</dbReference>
<keyword evidence="10" id="KW-1185">Reference proteome</keyword>
<evidence type="ECO:0000256" key="3">
    <source>
        <dbReference type="ARBA" id="ARBA00022896"/>
    </source>
</evidence>
<name>A0A511T7X3_MYXFU</name>
<comment type="caution">
    <text evidence="8">The sequence shown here is derived from an EMBL/GenBank/DDBJ whole genome shotgun (WGS) entry which is preliminary data.</text>
</comment>
<dbReference type="InterPro" id="IPR045054">
    <property type="entry name" value="P4HA-like"/>
</dbReference>
<dbReference type="PROSITE" id="PS51471">
    <property type="entry name" value="FE2OG_OXY"/>
    <property type="match status" value="1"/>
</dbReference>
<dbReference type="InterPro" id="IPR006620">
    <property type="entry name" value="Pro_4_hyd_alph"/>
</dbReference>
<dbReference type="AlphaFoldDB" id="A0A511T7X3"/>
<dbReference type="EMBL" id="FOIB01000010">
    <property type="protein sequence ID" value="SEU34716.1"/>
    <property type="molecule type" value="Genomic_DNA"/>
</dbReference>
<dbReference type="Gene3D" id="2.60.120.620">
    <property type="entry name" value="q2cbj1_9rhob like domain"/>
    <property type="match status" value="1"/>
</dbReference>
<dbReference type="OrthoDB" id="269774at2"/>
<dbReference type="GO" id="GO:0004656">
    <property type="term" value="F:procollagen-proline 4-dioxygenase activity"/>
    <property type="evidence" value="ECO:0007669"/>
    <property type="project" value="TreeGrafter"/>
</dbReference>
<dbReference type="EMBL" id="BJXR01000037">
    <property type="protein sequence ID" value="GEN10286.1"/>
    <property type="molecule type" value="Genomic_DNA"/>
</dbReference>
<evidence type="ECO:0000256" key="6">
    <source>
        <dbReference type="ARBA" id="ARBA00023004"/>
    </source>
</evidence>
<dbReference type="Pfam" id="PF13640">
    <property type="entry name" value="2OG-FeII_Oxy_3"/>
    <property type="match status" value="1"/>
</dbReference>
<dbReference type="SMART" id="SM00702">
    <property type="entry name" value="P4Hc"/>
    <property type="match status" value="1"/>
</dbReference>
<evidence type="ECO:0000313" key="8">
    <source>
        <dbReference type="EMBL" id="GEN10286.1"/>
    </source>
</evidence>
<dbReference type="PANTHER" id="PTHR10869">
    <property type="entry name" value="PROLYL 4-HYDROXYLASE ALPHA SUBUNIT"/>
    <property type="match status" value="1"/>
</dbReference>
<comment type="cofactor">
    <cofactor evidence="1">
        <name>L-ascorbate</name>
        <dbReference type="ChEBI" id="CHEBI:38290"/>
    </cofactor>
</comment>
<evidence type="ECO:0000256" key="5">
    <source>
        <dbReference type="ARBA" id="ARBA00023002"/>
    </source>
</evidence>
<evidence type="ECO:0000313" key="9">
    <source>
        <dbReference type="EMBL" id="SEU34716.1"/>
    </source>
</evidence>
<reference evidence="9 10" key="1">
    <citation type="submission" date="2016-10" db="EMBL/GenBank/DDBJ databases">
        <authorList>
            <person name="Varghese N."/>
            <person name="Submissions S."/>
        </authorList>
    </citation>
    <scope>NUCLEOTIDE SEQUENCE [LARGE SCALE GENOMIC DNA]</scope>
    <source>
        <strain evidence="9 10">DSM 16525</strain>
    </source>
</reference>
<evidence type="ECO:0000313" key="11">
    <source>
        <dbReference type="Proteomes" id="UP000321514"/>
    </source>
</evidence>
<keyword evidence="4" id="KW-0223">Dioxygenase</keyword>
<evidence type="ECO:0000256" key="2">
    <source>
        <dbReference type="ARBA" id="ARBA00022723"/>
    </source>
</evidence>
<keyword evidence="5" id="KW-0560">Oxidoreductase</keyword>
<dbReference type="Proteomes" id="UP000183760">
    <property type="component" value="Unassembled WGS sequence"/>
</dbReference>
<dbReference type="InterPro" id="IPR005123">
    <property type="entry name" value="Oxoglu/Fe-dep_dioxygenase_dom"/>
</dbReference>
<organism evidence="8 11">
    <name type="scientific">Myxococcus fulvus</name>
    <dbReference type="NCBI Taxonomy" id="33"/>
    <lineage>
        <taxon>Bacteria</taxon>
        <taxon>Pseudomonadati</taxon>
        <taxon>Myxococcota</taxon>
        <taxon>Myxococcia</taxon>
        <taxon>Myxococcales</taxon>
        <taxon>Cystobacterineae</taxon>
        <taxon>Myxococcaceae</taxon>
        <taxon>Myxococcus</taxon>
    </lineage>
</organism>